<dbReference type="PANTHER" id="PTHR45138">
    <property type="entry name" value="REGULATORY COMPONENTS OF SENSORY TRANSDUCTION SYSTEM"/>
    <property type="match status" value="1"/>
</dbReference>
<keyword evidence="6" id="KW-1185">Reference proteome</keyword>
<dbReference type="Proteomes" id="UP001449225">
    <property type="component" value="Unassembled WGS sequence"/>
</dbReference>
<dbReference type="InterPro" id="IPR050469">
    <property type="entry name" value="Diguanylate_Cyclase"/>
</dbReference>
<name>A0ABU9TR85_9GAMM</name>
<dbReference type="Gene3D" id="3.30.70.270">
    <property type="match status" value="1"/>
</dbReference>
<evidence type="ECO:0000313" key="6">
    <source>
        <dbReference type="Proteomes" id="UP001449225"/>
    </source>
</evidence>
<dbReference type="PANTHER" id="PTHR45138:SF9">
    <property type="entry name" value="DIGUANYLATE CYCLASE DGCM-RELATED"/>
    <property type="match status" value="1"/>
</dbReference>
<dbReference type="Pfam" id="PF00990">
    <property type="entry name" value="GGDEF"/>
    <property type="match status" value="1"/>
</dbReference>
<protein>
    <recommendedName>
        <fullName evidence="1">diguanylate cyclase</fullName>
        <ecNumber evidence="1">2.7.7.65</ecNumber>
    </recommendedName>
</protein>
<dbReference type="InterPro" id="IPR035965">
    <property type="entry name" value="PAS-like_dom_sf"/>
</dbReference>
<organism evidence="5 6">
    <name type="scientific">Neptuniibacter pectenicola</name>
    <dbReference type="NCBI Taxonomy" id="1806669"/>
    <lineage>
        <taxon>Bacteria</taxon>
        <taxon>Pseudomonadati</taxon>
        <taxon>Pseudomonadota</taxon>
        <taxon>Gammaproteobacteria</taxon>
        <taxon>Oceanospirillales</taxon>
        <taxon>Oceanospirillaceae</taxon>
        <taxon>Neptuniibacter</taxon>
    </lineage>
</organism>
<evidence type="ECO:0000259" key="4">
    <source>
        <dbReference type="PROSITE" id="PS50887"/>
    </source>
</evidence>
<proteinExistence type="predicted"/>
<dbReference type="CDD" id="cd01949">
    <property type="entry name" value="GGDEF"/>
    <property type="match status" value="1"/>
</dbReference>
<evidence type="ECO:0000256" key="1">
    <source>
        <dbReference type="ARBA" id="ARBA00012528"/>
    </source>
</evidence>
<dbReference type="EMBL" id="JBBMRA010000005">
    <property type="protein sequence ID" value="MEM5536225.1"/>
    <property type="molecule type" value="Genomic_DNA"/>
</dbReference>
<dbReference type="Gene3D" id="3.30.450.20">
    <property type="entry name" value="PAS domain"/>
    <property type="match status" value="1"/>
</dbReference>
<dbReference type="PROSITE" id="PS50887">
    <property type="entry name" value="GGDEF"/>
    <property type="match status" value="1"/>
</dbReference>
<sequence length="304" mass="34539">MEHSYEALRLILDSITEHIVVIDEAGRIQYANRSWSEFGSRNECSLGTGWEGVNYIDECDKAAAMGDDFGAQAKAGILSVINRETPAFYFEYPCHSPDEKRWFMMRVTALDMESKAYFVISHQNITERKLAEEEVRSIARLDGLTDIPNRRTLDEFLHNEWRRCARLQKPISLAIVDLDHFKLLNDIYGHQSGDDCLVRIGRLLKGFASRPSDLCARYGGEEFALVWGGTSREQAEPLSNRLLDEIFALNINNSHSPIGKYLTASIGLAVMVPQKGQTEIELIRRADSMLYRAKESGRNRVNCE</sequence>
<dbReference type="GO" id="GO:0052621">
    <property type="term" value="F:diguanylate cyclase activity"/>
    <property type="evidence" value="ECO:0007669"/>
    <property type="project" value="UniProtKB-EC"/>
</dbReference>
<evidence type="ECO:0000256" key="2">
    <source>
        <dbReference type="ARBA" id="ARBA00034247"/>
    </source>
</evidence>
<dbReference type="SUPFAM" id="SSF55785">
    <property type="entry name" value="PYP-like sensor domain (PAS domain)"/>
    <property type="match status" value="1"/>
</dbReference>
<dbReference type="InterPro" id="IPR029787">
    <property type="entry name" value="Nucleotide_cyclase"/>
</dbReference>
<dbReference type="InterPro" id="IPR043128">
    <property type="entry name" value="Rev_trsase/Diguanyl_cyclase"/>
</dbReference>
<dbReference type="PROSITE" id="PS50112">
    <property type="entry name" value="PAS"/>
    <property type="match status" value="1"/>
</dbReference>
<dbReference type="SMART" id="SM00267">
    <property type="entry name" value="GGDEF"/>
    <property type="match status" value="1"/>
</dbReference>
<dbReference type="InterPro" id="IPR000014">
    <property type="entry name" value="PAS"/>
</dbReference>
<dbReference type="RefSeq" id="WP_342854186.1">
    <property type="nucleotide sequence ID" value="NZ_JBBMRA010000005.1"/>
</dbReference>
<dbReference type="SUPFAM" id="SSF55073">
    <property type="entry name" value="Nucleotide cyclase"/>
    <property type="match status" value="1"/>
</dbReference>
<dbReference type="NCBIfam" id="TIGR00254">
    <property type="entry name" value="GGDEF"/>
    <property type="match status" value="1"/>
</dbReference>
<reference evidence="5 6" key="1">
    <citation type="submission" date="2024-03" db="EMBL/GenBank/DDBJ databases">
        <title>Community enrichment and isolation of bacterial strains for fucoidan degradation.</title>
        <authorList>
            <person name="Sichert A."/>
        </authorList>
    </citation>
    <scope>NUCLEOTIDE SEQUENCE [LARGE SCALE GENOMIC DNA]</scope>
    <source>
        <strain evidence="5 6">AS76</strain>
    </source>
</reference>
<feature type="domain" description="PAS" evidence="3">
    <location>
        <begin position="4"/>
        <end position="38"/>
    </location>
</feature>
<dbReference type="EC" id="2.7.7.65" evidence="1"/>
<keyword evidence="5" id="KW-0808">Transferase</keyword>
<evidence type="ECO:0000259" key="3">
    <source>
        <dbReference type="PROSITE" id="PS50112"/>
    </source>
</evidence>
<comment type="caution">
    <text evidence="5">The sequence shown here is derived from an EMBL/GenBank/DDBJ whole genome shotgun (WGS) entry which is preliminary data.</text>
</comment>
<evidence type="ECO:0000313" key="5">
    <source>
        <dbReference type="EMBL" id="MEM5536225.1"/>
    </source>
</evidence>
<keyword evidence="5" id="KW-0548">Nucleotidyltransferase</keyword>
<comment type="catalytic activity">
    <reaction evidence="2">
        <text>2 GTP = 3',3'-c-di-GMP + 2 diphosphate</text>
        <dbReference type="Rhea" id="RHEA:24898"/>
        <dbReference type="ChEBI" id="CHEBI:33019"/>
        <dbReference type="ChEBI" id="CHEBI:37565"/>
        <dbReference type="ChEBI" id="CHEBI:58805"/>
        <dbReference type="EC" id="2.7.7.65"/>
    </reaction>
</comment>
<dbReference type="InterPro" id="IPR000160">
    <property type="entry name" value="GGDEF_dom"/>
</dbReference>
<gene>
    <name evidence="5" type="ORF">WNY58_07455</name>
</gene>
<accession>A0ABU9TR85</accession>
<feature type="domain" description="GGDEF" evidence="4">
    <location>
        <begin position="169"/>
        <end position="304"/>
    </location>
</feature>